<evidence type="ECO:0000313" key="3">
    <source>
        <dbReference type="EMBL" id="MFD1327956.1"/>
    </source>
</evidence>
<dbReference type="PIRSF" id="PIRSF005962">
    <property type="entry name" value="Pept_M20D_amidohydro"/>
    <property type="match status" value="1"/>
</dbReference>
<dbReference type="NCBIfam" id="TIGR01891">
    <property type="entry name" value="amidohydrolases"/>
    <property type="match status" value="1"/>
</dbReference>
<name>A0ABW3YVL9_MYCRA</name>
<evidence type="ECO:0000256" key="1">
    <source>
        <dbReference type="ARBA" id="ARBA00022801"/>
    </source>
</evidence>
<dbReference type="InterPro" id="IPR002933">
    <property type="entry name" value="Peptidase_M20"/>
</dbReference>
<feature type="domain" description="Peptidase M20 dimerisation" evidence="2">
    <location>
        <begin position="187"/>
        <end position="278"/>
    </location>
</feature>
<dbReference type="SUPFAM" id="SSF55031">
    <property type="entry name" value="Bacterial exopeptidase dimerisation domain"/>
    <property type="match status" value="1"/>
</dbReference>
<dbReference type="Pfam" id="PF01546">
    <property type="entry name" value="Peptidase_M20"/>
    <property type="match status" value="1"/>
</dbReference>
<dbReference type="Gene3D" id="3.40.630.10">
    <property type="entry name" value="Zn peptidases"/>
    <property type="match status" value="1"/>
</dbReference>
<dbReference type="Proteomes" id="UP001597173">
    <property type="component" value="Unassembled WGS sequence"/>
</dbReference>
<dbReference type="Gene3D" id="3.30.70.360">
    <property type="match status" value="1"/>
</dbReference>
<dbReference type="PANTHER" id="PTHR11014">
    <property type="entry name" value="PEPTIDASE M20 FAMILY MEMBER"/>
    <property type="match status" value="1"/>
</dbReference>
<dbReference type="InterPro" id="IPR017439">
    <property type="entry name" value="Amidohydrolase"/>
</dbReference>
<reference evidence="4" key="1">
    <citation type="journal article" date="2019" name="Int. J. Syst. Evol. Microbiol.">
        <title>The Global Catalogue of Microorganisms (GCM) 10K type strain sequencing project: providing services to taxonomists for standard genome sequencing and annotation.</title>
        <authorList>
            <consortium name="The Broad Institute Genomics Platform"/>
            <consortium name="The Broad Institute Genome Sequencing Center for Infectious Disease"/>
            <person name="Wu L."/>
            <person name="Ma J."/>
        </authorList>
    </citation>
    <scope>NUCLEOTIDE SEQUENCE [LARGE SCALE GENOMIC DNA]</scope>
    <source>
        <strain evidence="4">CCUG 55609</strain>
    </source>
</reference>
<dbReference type="RefSeq" id="WP_374836839.1">
    <property type="nucleotide sequence ID" value="NZ_JBHEEW010000003.1"/>
</dbReference>
<keyword evidence="4" id="KW-1185">Reference proteome</keyword>
<evidence type="ECO:0000313" key="4">
    <source>
        <dbReference type="Proteomes" id="UP001597173"/>
    </source>
</evidence>
<dbReference type="InterPro" id="IPR011650">
    <property type="entry name" value="Peptidase_M20_dimer"/>
</dbReference>
<protein>
    <submittedName>
        <fullName evidence="3">M20 aminoacylase family protein</fullName>
    </submittedName>
</protein>
<comment type="caution">
    <text evidence="3">The sequence shown here is derived from an EMBL/GenBank/DDBJ whole genome shotgun (WGS) entry which is preliminary data.</text>
</comment>
<organism evidence="3 4">
    <name type="scientific">Mycoplana ramosa</name>
    <name type="common">Mycoplana bullata</name>
    <dbReference type="NCBI Taxonomy" id="40837"/>
    <lineage>
        <taxon>Bacteria</taxon>
        <taxon>Pseudomonadati</taxon>
        <taxon>Pseudomonadota</taxon>
        <taxon>Alphaproteobacteria</taxon>
        <taxon>Hyphomicrobiales</taxon>
        <taxon>Rhizobiaceae</taxon>
        <taxon>Mycoplana</taxon>
    </lineage>
</organism>
<gene>
    <name evidence="3" type="ORF">ACFQ33_08615</name>
</gene>
<sequence>MPILNRAAELQDEIAGWRRQIHQHPETMFAVEKTAAFVVEKLKEFGVDEVVTGIGRTGVVGLIKGRGPGRTIGLRADMDALPITETTGKPWASTVPGKMHACGHDGHTAMLLGAAKYLAETRNFAGNVAVIFQPAEEGGGGGKEMVKDGMMERFRIDEVYGMHNMPGMPVGEFGTRPGPIMAATDEFDITVKGRGGHAAQPHRTIDPIVIGAQLVTMLQTLVSRNTDPVASLVVSVTKFNAGFAHNVIPEEARLGGTVRTLAPALREEAETRIRQVCAGLASANGADISVTYQRNYPVVVNHEAETGHALAVASEIAGGSNVNGALDPLMGGEDFAYMLLARPGAFVFVGNGDTAGLHHPAYDFNDDAIPYGVSYWVKLAEARLAD</sequence>
<dbReference type="CDD" id="cd05666">
    <property type="entry name" value="M20_Acy1-like"/>
    <property type="match status" value="1"/>
</dbReference>
<evidence type="ECO:0000259" key="2">
    <source>
        <dbReference type="Pfam" id="PF07687"/>
    </source>
</evidence>
<accession>A0ABW3YVL9</accession>
<dbReference type="SUPFAM" id="SSF53187">
    <property type="entry name" value="Zn-dependent exopeptidases"/>
    <property type="match status" value="1"/>
</dbReference>
<proteinExistence type="predicted"/>
<dbReference type="EMBL" id="JBHTNF010000003">
    <property type="protein sequence ID" value="MFD1327956.1"/>
    <property type="molecule type" value="Genomic_DNA"/>
</dbReference>
<dbReference type="InterPro" id="IPR036264">
    <property type="entry name" value="Bact_exopeptidase_dim_dom"/>
</dbReference>
<keyword evidence="1" id="KW-0378">Hydrolase</keyword>
<dbReference type="PANTHER" id="PTHR11014:SF63">
    <property type="entry name" value="METALLOPEPTIDASE, PUTATIVE (AFU_ORTHOLOGUE AFUA_6G09600)-RELATED"/>
    <property type="match status" value="1"/>
</dbReference>
<dbReference type="Pfam" id="PF07687">
    <property type="entry name" value="M20_dimer"/>
    <property type="match status" value="1"/>
</dbReference>